<gene>
    <name evidence="1" type="ORF">PMES_02381</name>
</gene>
<evidence type="ECO:0000313" key="1">
    <source>
        <dbReference type="EMBL" id="KAF0675261.1"/>
    </source>
</evidence>
<organism evidence="1 2">
    <name type="scientific">Profundibacterium mesophilum KAUST100406-0324</name>
    <dbReference type="NCBI Taxonomy" id="1037889"/>
    <lineage>
        <taxon>Bacteria</taxon>
        <taxon>Pseudomonadati</taxon>
        <taxon>Pseudomonadota</taxon>
        <taxon>Alphaproteobacteria</taxon>
        <taxon>Rhodobacterales</taxon>
        <taxon>Roseobacteraceae</taxon>
        <taxon>Profundibacterium</taxon>
    </lineage>
</organism>
<dbReference type="EC" id="2.7.8.5" evidence="1"/>
<evidence type="ECO:0000313" key="2">
    <source>
        <dbReference type="Proteomes" id="UP000698242"/>
    </source>
</evidence>
<dbReference type="RefSeq" id="WP_159965918.1">
    <property type="nucleotide sequence ID" value="NZ_APKE01000027.1"/>
</dbReference>
<dbReference type="InterPro" id="IPR007486">
    <property type="entry name" value="YebE"/>
</dbReference>
<sequence>MSLKNMMTKMAIAFVAAKGVQTFRDQGGMEGVRAKLAQQKKPGGALHGSGSGGLSSMLGALGLSSGTATGSAQPGLAGLFGGLAGTTGGAVAASRMTGLLERTRADGPRTDDEAVGALMVRAMVQAAKADGEIDARERAALLDVVGDEDPEDRAFLEQEMAKPVDLDGLVKDTPKGLEVETYTASVMAIEPDNRAEAEYLDRLARGLSLDKKTVNEIHEANGKPILYSM</sequence>
<dbReference type="EMBL" id="APKE01000027">
    <property type="protein sequence ID" value="KAF0675261.1"/>
    <property type="molecule type" value="Genomic_DNA"/>
</dbReference>
<comment type="caution">
    <text evidence="1">The sequence shown here is derived from an EMBL/GenBank/DDBJ whole genome shotgun (WGS) entry which is preliminary data.</text>
</comment>
<reference evidence="1" key="1">
    <citation type="submission" date="2013-03" db="EMBL/GenBank/DDBJ databases">
        <title>Genome Sequence of the Profundibacterium mesophilum strain KAUST100406-0324T from Red Sea, a novel genus in the family Rhodobacteraceae.</title>
        <authorList>
            <person name="Essack M."/>
            <person name="Alam I."/>
            <person name="Lafi F."/>
            <person name="Alawi W."/>
            <person name="Kamanu F."/>
            <person name="Al-Suwailem A."/>
            <person name="Lee O.O."/>
            <person name="Xu Y."/>
            <person name="Bajic V."/>
            <person name="Qian P.-Y."/>
            <person name="Archer J."/>
        </authorList>
    </citation>
    <scope>NUCLEOTIDE SEQUENCE</scope>
    <source>
        <strain evidence="1">KAUST100406-0324</strain>
    </source>
</reference>
<proteinExistence type="predicted"/>
<keyword evidence="2" id="KW-1185">Reference proteome</keyword>
<dbReference type="OrthoDB" id="7866618at2"/>
<protein>
    <submittedName>
        <fullName evidence="1">CDP-diacylglycerol--glycerol-3-phosphate 3-phosphatidyltransferase</fullName>
        <ecNumber evidence="1">2.7.8.5</ecNumber>
    </submittedName>
</protein>
<dbReference type="SUPFAM" id="SSF158682">
    <property type="entry name" value="TerB-like"/>
    <property type="match status" value="1"/>
</dbReference>
<accession>A0A921NNT4</accession>
<dbReference type="AlphaFoldDB" id="A0A921NNT4"/>
<dbReference type="InterPro" id="IPR029024">
    <property type="entry name" value="TerB-like"/>
</dbReference>
<name>A0A921NNT4_9RHOB</name>
<dbReference type="CDD" id="cd07178">
    <property type="entry name" value="terB_like_YebE"/>
    <property type="match status" value="1"/>
</dbReference>
<dbReference type="GO" id="GO:0008444">
    <property type="term" value="F:CDP-diacylglycerol-glycerol-3-phosphate 3-phosphatidyltransferase activity"/>
    <property type="evidence" value="ECO:0007669"/>
    <property type="project" value="UniProtKB-EC"/>
</dbReference>
<keyword evidence="1" id="KW-0808">Transferase</keyword>
<dbReference type="Proteomes" id="UP000698242">
    <property type="component" value="Unassembled WGS sequence"/>
</dbReference>
<dbReference type="Pfam" id="PF04391">
    <property type="entry name" value="DUF533"/>
    <property type="match status" value="1"/>
</dbReference>